<dbReference type="SMART" id="SM01208">
    <property type="entry name" value="G5"/>
    <property type="match status" value="1"/>
</dbReference>
<feature type="domain" description="G5" evidence="6">
    <location>
        <begin position="195"/>
        <end position="275"/>
    </location>
</feature>
<feature type="compositionally biased region" description="Gly residues" evidence="4">
    <location>
        <begin position="289"/>
        <end position="305"/>
    </location>
</feature>
<dbReference type="EMBL" id="SOAW01000001">
    <property type="protein sequence ID" value="TDT34292.1"/>
    <property type="molecule type" value="Genomic_DNA"/>
</dbReference>
<dbReference type="Pfam" id="PF07501">
    <property type="entry name" value="G5"/>
    <property type="match status" value="1"/>
</dbReference>
<comment type="similarity">
    <text evidence="1">Belongs to the transglycosylase family. Rpf subfamily.</text>
</comment>
<feature type="region of interest" description="Disordered" evidence="4">
    <location>
        <begin position="249"/>
        <end position="336"/>
    </location>
</feature>
<evidence type="ECO:0000256" key="4">
    <source>
        <dbReference type="SAM" id="MobiDB-lite"/>
    </source>
</evidence>
<gene>
    <name evidence="7" type="ORF">CLV29_1950</name>
</gene>
<evidence type="ECO:0000256" key="3">
    <source>
        <dbReference type="ARBA" id="ARBA00022801"/>
    </source>
</evidence>
<dbReference type="PANTHER" id="PTHR39160:SF4">
    <property type="entry name" value="RESUSCITATION-PROMOTING FACTOR RPFB"/>
    <property type="match status" value="1"/>
</dbReference>
<dbReference type="Proteomes" id="UP000295371">
    <property type="component" value="Unassembled WGS sequence"/>
</dbReference>
<feature type="compositionally biased region" description="Basic and acidic residues" evidence="4">
    <location>
        <begin position="249"/>
        <end position="260"/>
    </location>
</feature>
<dbReference type="Gene3D" id="2.20.230.10">
    <property type="entry name" value="Resuscitation-promoting factor rpfb"/>
    <property type="match status" value="1"/>
</dbReference>
<evidence type="ECO:0000259" key="6">
    <source>
        <dbReference type="PROSITE" id="PS51109"/>
    </source>
</evidence>
<protein>
    <submittedName>
        <fullName evidence="7">Uncharacterized protein YabE (DUF348 family)</fullName>
    </submittedName>
</protein>
<organism evidence="7 8">
    <name type="scientific">Naumannella halotolerans</name>
    <dbReference type="NCBI Taxonomy" id="993414"/>
    <lineage>
        <taxon>Bacteria</taxon>
        <taxon>Bacillati</taxon>
        <taxon>Actinomycetota</taxon>
        <taxon>Actinomycetes</taxon>
        <taxon>Propionibacteriales</taxon>
        <taxon>Propionibacteriaceae</taxon>
        <taxon>Naumannella</taxon>
    </lineage>
</organism>
<sequence length="409" mass="42914">MWKKTVGLVAAGLLTATGGAGASYAAMNDQVSLSVDGVVSSEGTLAPTVGAYLEQSGIALGERDVVEPAADAPIDGETTIAIRYARPLDLTVDGEQSQVWSNALTVSEALDELGYDETASVSPLRDTEIPREGLALEIGTEKSVEVVVRGKSKTVHTNGHDVQAALEAAEVEADDDDKVDPGVDEALIDGMKITYTQVEKKTEKQKKDIDFKTEEVKSSSLDKGETKVLAEGKKGQRELTFDVVYEDGKEVKRSEKDSKVLTEPVNKRVAVGTREQQEEEESSSSNSGSGSGSSGSGSSGSGSSGSGSSESDSDDSSGSGSSNQTDSGPGDDAVWERLAQCESGGNWSINTGNGFYGGLQFTEQTWKSMGGSGLPHENSKAEQIRLGKKLQAQAGWGQWPACTSKLGLR</sequence>
<evidence type="ECO:0000256" key="2">
    <source>
        <dbReference type="ARBA" id="ARBA00022729"/>
    </source>
</evidence>
<keyword evidence="2 5" id="KW-0732">Signal</keyword>
<dbReference type="SUPFAM" id="SSF53955">
    <property type="entry name" value="Lysozyme-like"/>
    <property type="match status" value="1"/>
</dbReference>
<dbReference type="Pfam" id="PF06737">
    <property type="entry name" value="Transglycosylas"/>
    <property type="match status" value="1"/>
</dbReference>
<proteinExistence type="inferred from homology"/>
<dbReference type="InterPro" id="IPR010618">
    <property type="entry name" value="RPF"/>
</dbReference>
<dbReference type="InterPro" id="IPR011098">
    <property type="entry name" value="G5_dom"/>
</dbReference>
<dbReference type="CDD" id="cd13925">
    <property type="entry name" value="RPF"/>
    <property type="match status" value="1"/>
</dbReference>
<dbReference type="PANTHER" id="PTHR39160">
    <property type="entry name" value="CELL WALL-BINDING PROTEIN YOCH"/>
    <property type="match status" value="1"/>
</dbReference>
<keyword evidence="3" id="KW-0378">Hydrolase</keyword>
<dbReference type="RefSeq" id="WP_133754688.1">
    <property type="nucleotide sequence ID" value="NZ_CP171129.1"/>
</dbReference>
<dbReference type="OrthoDB" id="1404170at2"/>
<evidence type="ECO:0000313" key="8">
    <source>
        <dbReference type="Proteomes" id="UP000295371"/>
    </source>
</evidence>
<feature type="chain" id="PRO_5038582606" evidence="5">
    <location>
        <begin position="23"/>
        <end position="409"/>
    </location>
</feature>
<dbReference type="GO" id="GO:0016787">
    <property type="term" value="F:hydrolase activity"/>
    <property type="evidence" value="ECO:0007669"/>
    <property type="project" value="UniProtKB-KW"/>
</dbReference>
<reference evidence="7 8" key="1">
    <citation type="submission" date="2019-03" db="EMBL/GenBank/DDBJ databases">
        <title>Genomic Encyclopedia of Archaeal and Bacterial Type Strains, Phase II (KMG-II): from individual species to whole genera.</title>
        <authorList>
            <person name="Goeker M."/>
        </authorList>
    </citation>
    <scope>NUCLEOTIDE SEQUENCE [LARGE SCALE GENOMIC DNA]</scope>
    <source>
        <strain evidence="7 8">DSM 24323</strain>
    </source>
</reference>
<dbReference type="AlphaFoldDB" id="A0A4R7J9S0"/>
<name>A0A4R7J9S0_9ACTN</name>
<evidence type="ECO:0000313" key="7">
    <source>
        <dbReference type="EMBL" id="TDT34292.1"/>
    </source>
</evidence>
<evidence type="ECO:0000256" key="5">
    <source>
        <dbReference type="SAM" id="SignalP"/>
    </source>
</evidence>
<dbReference type="Gene3D" id="1.10.530.10">
    <property type="match status" value="1"/>
</dbReference>
<feature type="signal peptide" evidence="5">
    <location>
        <begin position="1"/>
        <end position="22"/>
    </location>
</feature>
<feature type="compositionally biased region" description="Low complexity" evidence="4">
    <location>
        <begin position="306"/>
        <end position="322"/>
    </location>
</feature>
<dbReference type="InterPro" id="IPR023346">
    <property type="entry name" value="Lysozyme-like_dom_sf"/>
</dbReference>
<dbReference type="Pfam" id="PF03990">
    <property type="entry name" value="DUF348"/>
    <property type="match status" value="3"/>
</dbReference>
<evidence type="ECO:0000256" key="1">
    <source>
        <dbReference type="ARBA" id="ARBA00010830"/>
    </source>
</evidence>
<dbReference type="InterPro" id="IPR051933">
    <property type="entry name" value="Resuscitation_pf_RpfB"/>
</dbReference>
<dbReference type="InterPro" id="IPR007137">
    <property type="entry name" value="DUF348"/>
</dbReference>
<accession>A0A4R7J9S0</accession>
<comment type="caution">
    <text evidence="7">The sequence shown here is derived from an EMBL/GenBank/DDBJ whole genome shotgun (WGS) entry which is preliminary data.</text>
</comment>
<dbReference type="PROSITE" id="PS51109">
    <property type="entry name" value="G5"/>
    <property type="match status" value="1"/>
</dbReference>
<keyword evidence="8" id="KW-1185">Reference proteome</keyword>